<dbReference type="EMBL" id="GBRH01281358">
    <property type="protein sequence ID" value="JAD16537.1"/>
    <property type="molecule type" value="Transcribed_RNA"/>
</dbReference>
<accession>A0A0A8XXW0</accession>
<protein>
    <submittedName>
        <fullName evidence="1">Uncharacterized protein</fullName>
    </submittedName>
</protein>
<reference evidence="1" key="1">
    <citation type="submission" date="2014-09" db="EMBL/GenBank/DDBJ databases">
        <authorList>
            <person name="Magalhaes I.L.F."/>
            <person name="Oliveira U."/>
            <person name="Santos F.R."/>
            <person name="Vidigal T.H.D.A."/>
            <person name="Brescovit A.D."/>
            <person name="Santos A.J."/>
        </authorList>
    </citation>
    <scope>NUCLEOTIDE SEQUENCE</scope>
    <source>
        <tissue evidence="1">Shoot tissue taken approximately 20 cm above the soil surface</tissue>
    </source>
</reference>
<organism evidence="1">
    <name type="scientific">Arundo donax</name>
    <name type="common">Giant reed</name>
    <name type="synonym">Donax arundinaceus</name>
    <dbReference type="NCBI Taxonomy" id="35708"/>
    <lineage>
        <taxon>Eukaryota</taxon>
        <taxon>Viridiplantae</taxon>
        <taxon>Streptophyta</taxon>
        <taxon>Embryophyta</taxon>
        <taxon>Tracheophyta</taxon>
        <taxon>Spermatophyta</taxon>
        <taxon>Magnoliopsida</taxon>
        <taxon>Liliopsida</taxon>
        <taxon>Poales</taxon>
        <taxon>Poaceae</taxon>
        <taxon>PACMAD clade</taxon>
        <taxon>Arundinoideae</taxon>
        <taxon>Arundineae</taxon>
        <taxon>Arundo</taxon>
    </lineage>
</organism>
<dbReference type="AlphaFoldDB" id="A0A0A8XXW0"/>
<reference evidence="1" key="2">
    <citation type="journal article" date="2015" name="Data Brief">
        <title>Shoot transcriptome of the giant reed, Arundo donax.</title>
        <authorList>
            <person name="Barrero R.A."/>
            <person name="Guerrero F.D."/>
            <person name="Moolhuijzen P."/>
            <person name="Goolsby J.A."/>
            <person name="Tidwell J."/>
            <person name="Bellgard S.E."/>
            <person name="Bellgard M.I."/>
        </authorList>
    </citation>
    <scope>NUCLEOTIDE SEQUENCE</scope>
    <source>
        <tissue evidence="1">Shoot tissue taken approximately 20 cm above the soil surface</tissue>
    </source>
</reference>
<evidence type="ECO:0000313" key="1">
    <source>
        <dbReference type="EMBL" id="JAD16537.1"/>
    </source>
</evidence>
<name>A0A0A8XXW0_ARUDO</name>
<proteinExistence type="predicted"/>
<sequence>MHAMPVMYVSRSFCGCLLVHINFVFSTI</sequence>